<feature type="transmembrane region" description="Helical" evidence="1">
    <location>
        <begin position="75"/>
        <end position="95"/>
    </location>
</feature>
<protein>
    <submittedName>
        <fullName evidence="2">Uncharacterized protein</fullName>
    </submittedName>
</protein>
<dbReference type="Gene3D" id="1.20.1250.20">
    <property type="entry name" value="MFS general substrate transporter like domains"/>
    <property type="match status" value="1"/>
</dbReference>
<comment type="caution">
    <text evidence="2">The sequence shown here is derived from an EMBL/GenBank/DDBJ whole genome shotgun (WGS) entry which is preliminary data.</text>
</comment>
<keyword evidence="1" id="KW-1133">Transmembrane helix</keyword>
<dbReference type="Proteomes" id="UP000663844">
    <property type="component" value="Unassembled WGS sequence"/>
</dbReference>
<feature type="transmembrane region" description="Helical" evidence="1">
    <location>
        <begin position="319"/>
        <end position="337"/>
    </location>
</feature>
<name>A0A819TJ20_9BILA</name>
<dbReference type="PANTHER" id="PTHR23516:SF23">
    <property type="entry name" value="MOLYBDATE-ANION TRANSPORTER"/>
    <property type="match status" value="1"/>
</dbReference>
<feature type="transmembrane region" description="Helical" evidence="1">
    <location>
        <begin position="42"/>
        <end position="63"/>
    </location>
</feature>
<feature type="transmembrane region" description="Helical" evidence="1">
    <location>
        <begin position="374"/>
        <end position="395"/>
    </location>
</feature>
<dbReference type="CDD" id="cd17487">
    <property type="entry name" value="MFS_MFSD5_like"/>
    <property type="match status" value="1"/>
</dbReference>
<feature type="transmembrane region" description="Helical" evidence="1">
    <location>
        <begin position="342"/>
        <end position="362"/>
    </location>
</feature>
<feature type="transmembrane region" description="Helical" evidence="1">
    <location>
        <begin position="127"/>
        <end position="149"/>
    </location>
</feature>
<feature type="transmembrane region" description="Helical" evidence="1">
    <location>
        <begin position="243"/>
        <end position="261"/>
    </location>
</feature>
<keyword evidence="1" id="KW-0472">Membrane</keyword>
<feature type="transmembrane region" description="Helical" evidence="1">
    <location>
        <begin position="6"/>
        <end position="22"/>
    </location>
</feature>
<feature type="transmembrane region" description="Helical" evidence="1">
    <location>
        <begin position="161"/>
        <end position="187"/>
    </location>
</feature>
<reference evidence="2" key="1">
    <citation type="submission" date="2021-02" db="EMBL/GenBank/DDBJ databases">
        <authorList>
            <person name="Nowell W R."/>
        </authorList>
    </citation>
    <scope>NUCLEOTIDE SEQUENCE</scope>
</reference>
<keyword evidence="1" id="KW-0812">Transmembrane</keyword>
<gene>
    <name evidence="2" type="ORF">OXD698_LOCUS34248</name>
</gene>
<sequence length="552" mass="62265">MDVFLIVLGLLIAGCFILHLYTRQVQQQVKDPAFRKFQQVYLIVYLLAVAGDWLQGPHVYALYESYGIQKHEIEILFIAGFGSSMIFGTIVASLADKYGRRNTCLLYGILYGVSCITKHFPNFQVLFVGRLLAGMATSILFSAFESWLINEHQRRNFEPETLGTIFANAYFGNSVVAILSGITAQIAATKFGYVAPFDSAILVFIAMCFILATTWSENHGDAGAPISQSFLSAWNSIKSDRKIFLLGIVQALFEASMYVFVLEWTPALTEALSVPSIDKTDNTKPPIPHGYVFASYMVAMMMGSNSFKVFCNYTTPESFMRYIVIVAAFCLSVPVFLPKSQVVMFSSFLIFEFCIGIFWPAMATMRSKYVPEEARATIMNYFRIPLNLIVVVILLKDFHLKVIFMSCVFFLVLAAISMSLLHKLYHHWSSYSLKQRVTLAVQIFAILGFLCLPVISIVALVLTLAVLNMSLGIRKLYVKILTFLFDYATQISKDKEIPFDSNLKTAESPTPQIEPQVIDNVLDDWVELSPNTFMINESKTERRNNNNISKYK</sequence>
<evidence type="ECO:0000313" key="3">
    <source>
        <dbReference type="Proteomes" id="UP000663844"/>
    </source>
</evidence>
<proteinExistence type="predicted"/>
<evidence type="ECO:0000256" key="1">
    <source>
        <dbReference type="SAM" id="Phobius"/>
    </source>
</evidence>
<dbReference type="GO" id="GO:0015098">
    <property type="term" value="F:molybdate ion transmembrane transporter activity"/>
    <property type="evidence" value="ECO:0007669"/>
    <property type="project" value="InterPro"/>
</dbReference>
<dbReference type="Pfam" id="PF05631">
    <property type="entry name" value="MFS_5"/>
    <property type="match status" value="1"/>
</dbReference>
<feature type="transmembrane region" description="Helical" evidence="1">
    <location>
        <begin position="441"/>
        <end position="467"/>
    </location>
</feature>
<organism evidence="2 3">
    <name type="scientific">Adineta steineri</name>
    <dbReference type="NCBI Taxonomy" id="433720"/>
    <lineage>
        <taxon>Eukaryota</taxon>
        <taxon>Metazoa</taxon>
        <taxon>Spiralia</taxon>
        <taxon>Gnathifera</taxon>
        <taxon>Rotifera</taxon>
        <taxon>Eurotatoria</taxon>
        <taxon>Bdelloidea</taxon>
        <taxon>Adinetida</taxon>
        <taxon>Adinetidae</taxon>
        <taxon>Adineta</taxon>
    </lineage>
</organism>
<dbReference type="GO" id="GO:0016020">
    <property type="term" value="C:membrane"/>
    <property type="evidence" value="ECO:0007669"/>
    <property type="project" value="InterPro"/>
</dbReference>
<evidence type="ECO:0000313" key="2">
    <source>
        <dbReference type="EMBL" id="CAF4080035.1"/>
    </source>
</evidence>
<feature type="transmembrane region" description="Helical" evidence="1">
    <location>
        <begin position="193"/>
        <end position="212"/>
    </location>
</feature>
<dbReference type="EMBL" id="CAJOAZ010004912">
    <property type="protein sequence ID" value="CAF4080035.1"/>
    <property type="molecule type" value="Genomic_DNA"/>
</dbReference>
<dbReference type="AlphaFoldDB" id="A0A819TJ20"/>
<dbReference type="InterPro" id="IPR008509">
    <property type="entry name" value="MOT2/MFSD5"/>
</dbReference>
<dbReference type="SUPFAM" id="SSF103473">
    <property type="entry name" value="MFS general substrate transporter"/>
    <property type="match status" value="1"/>
</dbReference>
<accession>A0A819TJ20</accession>
<dbReference type="InterPro" id="IPR036259">
    <property type="entry name" value="MFS_trans_sf"/>
</dbReference>
<dbReference type="PANTHER" id="PTHR23516">
    <property type="entry name" value="SAM (S-ADENOSYL METHIONINE) TRANSPORTER"/>
    <property type="match status" value="1"/>
</dbReference>
<feature type="transmembrane region" description="Helical" evidence="1">
    <location>
        <begin position="402"/>
        <end position="421"/>
    </location>
</feature>